<comment type="caution">
    <text evidence="3">The sequence shown here is derived from an EMBL/GenBank/DDBJ whole genome shotgun (WGS) entry which is preliminary data.</text>
</comment>
<dbReference type="RefSeq" id="WP_070110091.1">
    <property type="nucleotide sequence ID" value="NZ_LZFO01000013.1"/>
</dbReference>
<sequence>MNILVDADSCPGKDIVEKVAKSYNIKVIMYCDLSHTINSNYSETRYVDVGFQSVDIALINDIKSGDIIITQDYGVAAIALSKNSYVINPKGYIYSNDNIDKLLFERHLSSKIRKSGGKTSNPKKRNKEDDNRLYKNLIKLIIAHH</sequence>
<dbReference type="Pfam" id="PF02639">
    <property type="entry name" value="DUF188"/>
    <property type="match status" value="1"/>
</dbReference>
<dbReference type="PATRIC" id="fig|1121290.3.peg.1137"/>
<dbReference type="HAMAP" id="MF_00489">
    <property type="entry name" value="UPF0178"/>
    <property type="match status" value="1"/>
</dbReference>
<dbReference type="STRING" id="1121290.CLAOCE_11310"/>
<dbReference type="PANTHER" id="PTHR35146">
    <property type="entry name" value="UPF0178 PROTEIN YAII"/>
    <property type="match status" value="1"/>
</dbReference>
<dbReference type="InterPro" id="IPR003791">
    <property type="entry name" value="UPF0178"/>
</dbReference>
<evidence type="ECO:0000313" key="4">
    <source>
        <dbReference type="Proteomes" id="UP000175744"/>
    </source>
</evidence>
<organism evidence="3 4">
    <name type="scientific">Clostridium acetireducens DSM 10703</name>
    <dbReference type="NCBI Taxonomy" id="1121290"/>
    <lineage>
        <taxon>Bacteria</taxon>
        <taxon>Bacillati</taxon>
        <taxon>Bacillota</taxon>
        <taxon>Clostridia</taxon>
        <taxon>Eubacteriales</taxon>
        <taxon>Clostridiaceae</taxon>
        <taxon>Clostridium</taxon>
    </lineage>
</organism>
<dbReference type="EMBL" id="LZFO01000013">
    <property type="protein sequence ID" value="OFI06232.1"/>
    <property type="molecule type" value="Genomic_DNA"/>
</dbReference>
<gene>
    <name evidence="3" type="ORF">CLOACE_11310</name>
</gene>
<keyword evidence="4" id="KW-1185">Reference proteome</keyword>
<evidence type="ECO:0000256" key="1">
    <source>
        <dbReference type="ARBA" id="ARBA00008522"/>
    </source>
</evidence>
<dbReference type="PANTHER" id="PTHR35146:SF1">
    <property type="entry name" value="UPF0178 PROTEIN YAII"/>
    <property type="match status" value="1"/>
</dbReference>
<reference evidence="3 4" key="1">
    <citation type="submission" date="2016-06" db="EMBL/GenBank/DDBJ databases">
        <title>Genome sequence of Clostridium acetireducens DSM 10703.</title>
        <authorList>
            <person name="Poehlein A."/>
            <person name="Fluechter S."/>
            <person name="Duerre P."/>
            <person name="Daniel R."/>
        </authorList>
    </citation>
    <scope>NUCLEOTIDE SEQUENCE [LARGE SCALE GENOMIC DNA]</scope>
    <source>
        <strain evidence="3 4">DSM 10703</strain>
    </source>
</reference>
<dbReference type="AlphaFoldDB" id="A0A1E8EZ42"/>
<proteinExistence type="inferred from homology"/>
<accession>A0A1E8EZ42</accession>
<name>A0A1E8EZ42_9CLOT</name>
<dbReference type="OrthoDB" id="9798918at2"/>
<evidence type="ECO:0000256" key="2">
    <source>
        <dbReference type="HAMAP-Rule" id="MF_00489"/>
    </source>
</evidence>
<comment type="similarity">
    <text evidence="1 2">Belongs to the UPF0178 family.</text>
</comment>
<protein>
    <recommendedName>
        <fullName evidence="2">UPF0178 protein CLOACE_11310</fullName>
    </recommendedName>
</protein>
<evidence type="ECO:0000313" key="3">
    <source>
        <dbReference type="EMBL" id="OFI06232.1"/>
    </source>
</evidence>
<dbReference type="Proteomes" id="UP000175744">
    <property type="component" value="Unassembled WGS sequence"/>
</dbReference>
<dbReference type="NCBIfam" id="NF001095">
    <property type="entry name" value="PRK00124.1"/>
    <property type="match status" value="1"/>
</dbReference>